<dbReference type="InterPro" id="IPR018247">
    <property type="entry name" value="EF_Hand_1_Ca_BS"/>
</dbReference>
<organism evidence="6 7">
    <name type="scientific">Microtus ochrogaster</name>
    <name type="common">Prairie vole</name>
    <dbReference type="NCBI Taxonomy" id="79684"/>
    <lineage>
        <taxon>Eukaryota</taxon>
        <taxon>Metazoa</taxon>
        <taxon>Chordata</taxon>
        <taxon>Craniata</taxon>
        <taxon>Vertebrata</taxon>
        <taxon>Euteleostomi</taxon>
        <taxon>Mammalia</taxon>
        <taxon>Eutheria</taxon>
        <taxon>Euarchontoglires</taxon>
        <taxon>Glires</taxon>
        <taxon>Rodentia</taxon>
        <taxon>Myomorpha</taxon>
        <taxon>Muroidea</taxon>
        <taxon>Cricetidae</taxon>
        <taxon>Arvicolinae</taxon>
        <taxon>Microtus</taxon>
    </lineage>
</organism>
<evidence type="ECO:0000313" key="7">
    <source>
        <dbReference type="RefSeq" id="XP_026632988.1"/>
    </source>
</evidence>
<feature type="domain" description="EF-hand" evidence="5">
    <location>
        <begin position="494"/>
        <end position="519"/>
    </location>
</feature>
<evidence type="ECO:0000256" key="1">
    <source>
        <dbReference type="ARBA" id="ARBA00022723"/>
    </source>
</evidence>
<feature type="compositionally biased region" description="Low complexity" evidence="4">
    <location>
        <begin position="801"/>
        <end position="814"/>
    </location>
</feature>
<keyword evidence="2" id="KW-0677">Repeat</keyword>
<dbReference type="Pfam" id="PF13833">
    <property type="entry name" value="EF-hand_8"/>
    <property type="match status" value="1"/>
</dbReference>
<dbReference type="Proteomes" id="UP000694915">
    <property type="component" value="Unplaced"/>
</dbReference>
<evidence type="ECO:0000256" key="4">
    <source>
        <dbReference type="SAM" id="MobiDB-lite"/>
    </source>
</evidence>
<keyword evidence="3" id="KW-0106">Calcium</keyword>
<keyword evidence="1" id="KW-0479">Metal-binding</keyword>
<feature type="region of interest" description="Disordered" evidence="4">
    <location>
        <begin position="801"/>
        <end position="821"/>
    </location>
</feature>
<dbReference type="InterPro" id="IPR011992">
    <property type="entry name" value="EF-hand-dom_pair"/>
</dbReference>
<feature type="domain" description="EF-hand" evidence="5">
    <location>
        <begin position="293"/>
        <end position="328"/>
    </location>
</feature>
<reference evidence="7" key="1">
    <citation type="submission" date="2025-08" db="UniProtKB">
        <authorList>
            <consortium name="RefSeq"/>
        </authorList>
    </citation>
    <scope>IDENTIFICATION</scope>
</reference>
<gene>
    <name evidence="7" type="primary">Efcab3</name>
</gene>
<dbReference type="InterPro" id="IPR002048">
    <property type="entry name" value="EF_hand_dom"/>
</dbReference>
<evidence type="ECO:0000259" key="5">
    <source>
        <dbReference type="PROSITE" id="PS50222"/>
    </source>
</evidence>
<dbReference type="RefSeq" id="XP_026632988.1">
    <property type="nucleotide sequence ID" value="XM_026777187.1"/>
</dbReference>
<evidence type="ECO:0000313" key="6">
    <source>
        <dbReference type="Proteomes" id="UP000694915"/>
    </source>
</evidence>
<dbReference type="SUPFAM" id="SSF47473">
    <property type="entry name" value="EF-hand"/>
    <property type="match status" value="4"/>
</dbReference>
<evidence type="ECO:0000256" key="3">
    <source>
        <dbReference type="ARBA" id="ARBA00022837"/>
    </source>
</evidence>
<dbReference type="PROSITE" id="PS50222">
    <property type="entry name" value="EF_HAND_2"/>
    <property type="match status" value="2"/>
</dbReference>
<dbReference type="PANTHER" id="PTHR22656">
    <property type="entry name" value="EF-HAND CALCIUM-BINDING DOMAIN-CONTAINING PROTEIN 13"/>
    <property type="match status" value="1"/>
</dbReference>
<sequence length="835" mass="94878">MNGIKKITGEKIHAKDIKSILENMGIEMTNKENRKLLKTLPVSTDKTLFKKELLSGVKSFKGGRVNVHDVKSVLHNTGFKLEAKELKDLQAHLPVTEHEKVDLDVVMDAAKSFTGEKVDAKDIRNFLGSMGIALTEREESKLLKSLPIAKDGTIYKKRLLSSVVPIKGKKVHYSKLPLILKAAEFELEKEDCEDLMNHLPLDENEMVDLNVLINEAKAFTGKKVGVDNLKHVLRKVGLVLPDKAYKDLQRFLAVYDGGRMYKKRLLKCVKNLKGTQIKIKKVESFLENLGIKMKDEELEELMAQLPSEGNRTVDVNELIDVVSYIKGETIDSQNLEKFLANEGIELTEDEMKDLMPYLEFDGNGKVTIRSIMEGLRKFKPKGMMSLHKLLRTASSMNERVSGPMAVSGIKSTLKLKPLKAPAFHKRDKDLRGSLPSHLQHKDTKLSSSQLEAFRNAYNFFTKDKTGCIDSHGLMSTLAKLGMNLNTYDIYNELKCADLDRDGKINFSDFVGVLTDKKLFLKAVVPEKKLCLDLANNPGILLFEILSKLVETSSLHRKDVIELVSYFRKKFQESHSEMPWSPYGRKGFRPDICTPPRSSTAAFANSAKISIMKEKDLYKFLEALKRCDLPTGSPYSKIPVFPLFPDVDGVVVGKPFKDIQKLEMLRKKEPLSFFEDYFFHKRDWKAQAAAVKPVRSASGYSDDILAIDHLFKKKQHWTVSDAATLKQHVKRATDAYNLGIALEHRKEMLNLWRKIRGDLIGIETNNESFYNTFSTYTWSWNVCQELLTAKDLRLHDSYMNKNSSSNSGLSSPSDLSEYDLETGRKRKRKGFRGFRQ</sequence>
<evidence type="ECO:0000256" key="2">
    <source>
        <dbReference type="ARBA" id="ARBA00022737"/>
    </source>
</evidence>
<dbReference type="PANTHER" id="PTHR22656:SF1">
    <property type="entry name" value="EF-HAND CALCIUM-BINDING DOMAIN-CONTAINING PROTEIN 13"/>
    <property type="match status" value="1"/>
</dbReference>
<name>A0ABM1TTC6_MICOH</name>
<protein>
    <submittedName>
        <fullName evidence="7">EF-hand calcium-binding domain-containing protein 3</fullName>
    </submittedName>
</protein>
<dbReference type="GeneID" id="101989251"/>
<proteinExistence type="predicted"/>
<dbReference type="Gene3D" id="1.10.238.10">
    <property type="entry name" value="EF-hand"/>
    <property type="match status" value="3"/>
</dbReference>
<accession>A0ABM1TTC6</accession>
<dbReference type="PROSITE" id="PS00018">
    <property type="entry name" value="EF_HAND_1"/>
    <property type="match status" value="1"/>
</dbReference>
<keyword evidence="6" id="KW-1185">Reference proteome</keyword>